<dbReference type="Gene3D" id="1.20.1250.20">
    <property type="entry name" value="MFS general substrate transporter like domains"/>
    <property type="match status" value="2"/>
</dbReference>
<dbReference type="Proteomes" id="UP000589085">
    <property type="component" value="Unassembled WGS sequence"/>
</dbReference>
<dbReference type="EMBL" id="JABEQJ010000011">
    <property type="protein sequence ID" value="MBB2160477.1"/>
    <property type="molecule type" value="Genomic_DNA"/>
</dbReference>
<feature type="transmembrane region" description="Helical" evidence="8">
    <location>
        <begin position="158"/>
        <end position="181"/>
    </location>
</feature>
<evidence type="ECO:0000313" key="10">
    <source>
        <dbReference type="EMBL" id="MBB2160477.1"/>
    </source>
</evidence>
<evidence type="ECO:0000256" key="5">
    <source>
        <dbReference type="ARBA" id="ARBA00022847"/>
    </source>
</evidence>
<feature type="transmembrane region" description="Helical" evidence="8">
    <location>
        <begin position="313"/>
        <end position="333"/>
    </location>
</feature>
<evidence type="ECO:0000256" key="2">
    <source>
        <dbReference type="ARBA" id="ARBA00022448"/>
    </source>
</evidence>
<evidence type="ECO:0000256" key="4">
    <source>
        <dbReference type="ARBA" id="ARBA00022692"/>
    </source>
</evidence>
<dbReference type="PROSITE" id="PS50850">
    <property type="entry name" value="MFS"/>
    <property type="match status" value="1"/>
</dbReference>
<dbReference type="PANTHER" id="PTHR43528">
    <property type="entry name" value="ALPHA-KETOGLUTARATE PERMEASE"/>
    <property type="match status" value="1"/>
</dbReference>
<evidence type="ECO:0000256" key="8">
    <source>
        <dbReference type="SAM" id="Phobius"/>
    </source>
</evidence>
<keyword evidence="7 8" id="KW-0472">Membrane</keyword>
<dbReference type="InterPro" id="IPR011701">
    <property type="entry name" value="MFS"/>
</dbReference>
<dbReference type="SUPFAM" id="SSF103473">
    <property type="entry name" value="MFS general substrate transporter"/>
    <property type="match status" value="1"/>
</dbReference>
<keyword evidence="3" id="KW-1003">Cell membrane</keyword>
<feature type="transmembrane region" description="Helical" evidence="8">
    <location>
        <begin position="193"/>
        <end position="212"/>
    </location>
</feature>
<evidence type="ECO:0000256" key="3">
    <source>
        <dbReference type="ARBA" id="ARBA00022475"/>
    </source>
</evidence>
<sequence length="453" mass="47589">MATFLPTSSSHGLSRGEIRTLALASLGGALEFYDFVIFAFFAKVIGQHFFAAGQPDWLRQTETFGLFGAGYLIRPLGGLVMAHFGDKTGRKRMFTLSVLLMALPTLAMGFLPGYGTLGIAAPLILLLLRMMQGAAIGGEAPGGWVFVAEHAGRAREGLACGLLTGGLQMGILLGSLVALALNGFLSPEQVGSWGWRAAFVLGGIFGLLAMVLRRWLKETPVFAALKARAEVEQQMPLVTVLSAHRREVVLSVIATWALTVAIIVLNLMMPSLMQTLYGMPAGVTLQASLVETMAGAVAVVLFGIGVDRWGMRAMAPLATILLMAAAVGLYRLAPVHPEWLLPMAALAGIGCGFTGLVPIAMVRAFPAPVRFSGLSFSYNVAYAVFGGLTPMAVSALMAHTALAPVVYILVATLCGGIALWRMPDCEAPASRFAEAPSAEGGMPGRGPNLDGIA</sequence>
<dbReference type="GO" id="GO:0015293">
    <property type="term" value="F:symporter activity"/>
    <property type="evidence" value="ECO:0007669"/>
    <property type="project" value="UniProtKB-KW"/>
</dbReference>
<organism evidence="10 11">
    <name type="scientific">Gluconacetobacter sacchari</name>
    <dbReference type="NCBI Taxonomy" id="92759"/>
    <lineage>
        <taxon>Bacteria</taxon>
        <taxon>Pseudomonadati</taxon>
        <taxon>Pseudomonadota</taxon>
        <taxon>Alphaproteobacteria</taxon>
        <taxon>Acetobacterales</taxon>
        <taxon>Acetobacteraceae</taxon>
        <taxon>Gluconacetobacter</taxon>
    </lineage>
</organism>
<protein>
    <submittedName>
        <fullName evidence="10">MFS transporter</fullName>
    </submittedName>
</protein>
<keyword evidence="4 8" id="KW-0812">Transmembrane</keyword>
<evidence type="ECO:0000259" key="9">
    <source>
        <dbReference type="PROSITE" id="PS50850"/>
    </source>
</evidence>
<evidence type="ECO:0000256" key="6">
    <source>
        <dbReference type="ARBA" id="ARBA00022989"/>
    </source>
</evidence>
<dbReference type="InterPro" id="IPR036259">
    <property type="entry name" value="MFS_trans_sf"/>
</dbReference>
<accession>A0A7W4ICX9</accession>
<feature type="transmembrane region" description="Helical" evidence="8">
    <location>
        <begin position="404"/>
        <end position="422"/>
    </location>
</feature>
<feature type="transmembrane region" description="Helical" evidence="8">
    <location>
        <begin position="64"/>
        <end position="82"/>
    </location>
</feature>
<proteinExistence type="predicted"/>
<dbReference type="AlphaFoldDB" id="A0A7W4ICX9"/>
<dbReference type="RefSeq" id="WP_182997343.1">
    <property type="nucleotide sequence ID" value="NZ_JABEQJ010000011.1"/>
</dbReference>
<reference evidence="10 11" key="1">
    <citation type="submission" date="2020-04" db="EMBL/GenBank/DDBJ databases">
        <title>Description of novel Gluconacetobacter.</title>
        <authorList>
            <person name="Sombolestani A."/>
        </authorList>
    </citation>
    <scope>NUCLEOTIDE SEQUENCE [LARGE SCALE GENOMIC DNA]</scope>
    <source>
        <strain evidence="10 11">LMG 19747</strain>
    </source>
</reference>
<feature type="transmembrane region" description="Helical" evidence="8">
    <location>
        <begin position="339"/>
        <end position="364"/>
    </location>
</feature>
<comment type="caution">
    <text evidence="10">The sequence shown here is derived from an EMBL/GenBank/DDBJ whole genome shotgun (WGS) entry which is preliminary data.</text>
</comment>
<dbReference type="Pfam" id="PF07690">
    <property type="entry name" value="MFS_1"/>
    <property type="match status" value="1"/>
</dbReference>
<evidence type="ECO:0000313" key="11">
    <source>
        <dbReference type="Proteomes" id="UP000589085"/>
    </source>
</evidence>
<feature type="domain" description="Major facilitator superfamily (MFS) profile" evidence="9">
    <location>
        <begin position="20"/>
        <end position="426"/>
    </location>
</feature>
<feature type="transmembrane region" description="Helical" evidence="8">
    <location>
        <begin position="289"/>
        <end position="306"/>
    </location>
</feature>
<dbReference type="InterPro" id="IPR020846">
    <property type="entry name" value="MFS_dom"/>
</dbReference>
<feature type="transmembrane region" description="Helical" evidence="8">
    <location>
        <begin position="248"/>
        <end position="269"/>
    </location>
</feature>
<evidence type="ECO:0000256" key="7">
    <source>
        <dbReference type="ARBA" id="ARBA00023136"/>
    </source>
</evidence>
<dbReference type="InterPro" id="IPR051084">
    <property type="entry name" value="H+-coupled_symporters"/>
</dbReference>
<feature type="transmembrane region" description="Helical" evidence="8">
    <location>
        <begin position="21"/>
        <end position="44"/>
    </location>
</feature>
<evidence type="ECO:0000256" key="1">
    <source>
        <dbReference type="ARBA" id="ARBA00004651"/>
    </source>
</evidence>
<feature type="transmembrane region" description="Helical" evidence="8">
    <location>
        <begin position="376"/>
        <end position="398"/>
    </location>
</feature>
<keyword evidence="2" id="KW-0813">Transport</keyword>
<dbReference type="PANTHER" id="PTHR43528:SF7">
    <property type="entry name" value="MFS TRANSPORTER"/>
    <property type="match status" value="1"/>
</dbReference>
<keyword evidence="5" id="KW-0769">Symport</keyword>
<keyword evidence="6 8" id="KW-1133">Transmembrane helix</keyword>
<name>A0A7W4ICX9_9PROT</name>
<gene>
    <name evidence="10" type="ORF">HLH48_09875</name>
</gene>
<comment type="subcellular location">
    <subcellularLocation>
        <location evidence="1">Cell membrane</location>
        <topology evidence="1">Multi-pass membrane protein</topology>
    </subcellularLocation>
</comment>
<dbReference type="GO" id="GO:0005886">
    <property type="term" value="C:plasma membrane"/>
    <property type="evidence" value="ECO:0007669"/>
    <property type="project" value="UniProtKB-SubCell"/>
</dbReference>